<dbReference type="RefSeq" id="WP_207894088.1">
    <property type="nucleotide sequence ID" value="NZ_JACIGF010000014.1"/>
</dbReference>
<sequence length="53" mass="5271">MPGAILGLDMTAALACAEALGLPTLVCADLLPAVEAGMVRGLNAHLKAEQDGP</sequence>
<comment type="caution">
    <text evidence="1">The sequence shown here is derived from an EMBL/GenBank/DDBJ whole genome shotgun (WGS) entry which is preliminary data.</text>
</comment>
<dbReference type="Proteomes" id="UP000295399">
    <property type="component" value="Unassembled WGS sequence"/>
</dbReference>
<dbReference type="EMBL" id="SLXO01000014">
    <property type="protein sequence ID" value="TCP30434.1"/>
    <property type="molecule type" value="Genomic_DNA"/>
</dbReference>
<organism evidence="1 2">
    <name type="scientific">Rhodothalassium salexigens DSM 2132</name>
    <dbReference type="NCBI Taxonomy" id="1188247"/>
    <lineage>
        <taxon>Bacteria</taxon>
        <taxon>Pseudomonadati</taxon>
        <taxon>Pseudomonadota</taxon>
        <taxon>Alphaproteobacteria</taxon>
        <taxon>Rhodothalassiales</taxon>
        <taxon>Rhodothalassiaceae</taxon>
        <taxon>Rhodothalassium</taxon>
    </lineage>
</organism>
<name>A0A4R2P879_RHOSA</name>
<protein>
    <submittedName>
        <fullName evidence="1">Uncharacterized protein</fullName>
    </submittedName>
</protein>
<dbReference type="AlphaFoldDB" id="A0A4R2P879"/>
<reference evidence="1 2" key="1">
    <citation type="submission" date="2019-03" db="EMBL/GenBank/DDBJ databases">
        <title>Genomic Encyclopedia of Type Strains, Phase IV (KMG-IV): sequencing the most valuable type-strain genomes for metagenomic binning, comparative biology and taxonomic classification.</title>
        <authorList>
            <person name="Goeker M."/>
        </authorList>
    </citation>
    <scope>NUCLEOTIDE SEQUENCE [LARGE SCALE GENOMIC DNA]</scope>
    <source>
        <strain evidence="1 2">DSM 2132</strain>
    </source>
</reference>
<accession>A0A4R2P879</accession>
<proteinExistence type="predicted"/>
<keyword evidence="2" id="KW-1185">Reference proteome</keyword>
<gene>
    <name evidence="1" type="ORF">EV659_11423</name>
</gene>
<evidence type="ECO:0000313" key="1">
    <source>
        <dbReference type="EMBL" id="TCP30434.1"/>
    </source>
</evidence>
<dbReference type="InterPro" id="IPR056114">
    <property type="entry name" value="DUF7697"/>
</dbReference>
<evidence type="ECO:0000313" key="2">
    <source>
        <dbReference type="Proteomes" id="UP000295399"/>
    </source>
</evidence>
<dbReference type="InParanoid" id="A0A4R2P879"/>
<dbReference type="Pfam" id="PF24752">
    <property type="entry name" value="DUF7697"/>
    <property type="match status" value="1"/>
</dbReference>